<evidence type="ECO:0000313" key="2">
    <source>
        <dbReference type="WBParaSite" id="RSKR_0001035750.1"/>
    </source>
</evidence>
<dbReference type="Proteomes" id="UP000095286">
    <property type="component" value="Unplaced"/>
</dbReference>
<reference evidence="2" key="1">
    <citation type="submission" date="2016-11" db="UniProtKB">
        <authorList>
            <consortium name="WormBaseParasite"/>
        </authorList>
    </citation>
    <scope>IDENTIFICATION</scope>
    <source>
        <strain evidence="2">KR3021</strain>
    </source>
</reference>
<evidence type="ECO:0000313" key="1">
    <source>
        <dbReference type="Proteomes" id="UP000095286"/>
    </source>
</evidence>
<organism evidence="1 2">
    <name type="scientific">Rhabditophanes sp. KR3021</name>
    <dbReference type="NCBI Taxonomy" id="114890"/>
    <lineage>
        <taxon>Eukaryota</taxon>
        <taxon>Metazoa</taxon>
        <taxon>Ecdysozoa</taxon>
        <taxon>Nematoda</taxon>
        <taxon>Chromadorea</taxon>
        <taxon>Rhabditida</taxon>
        <taxon>Tylenchina</taxon>
        <taxon>Panagrolaimomorpha</taxon>
        <taxon>Strongyloidoidea</taxon>
        <taxon>Alloionematidae</taxon>
        <taxon>Rhabditophanes</taxon>
    </lineage>
</organism>
<accession>A0AC35UDQ0</accession>
<dbReference type="WBParaSite" id="RSKR_0001035750.1">
    <property type="protein sequence ID" value="RSKR_0001035750.1"/>
    <property type="gene ID" value="RSKR_0001035750"/>
</dbReference>
<sequence>MKKKREDMTMRYWPLEQMASFMMNNPFYCDPFRQNQMLSFLNKQPFPPQVGMNLNGPQPGMSQPFWPNPIFQYGNNNALLPTLNNKTDHVPDA</sequence>
<protein>
    <submittedName>
        <fullName evidence="2">Ovule protein</fullName>
    </submittedName>
</protein>
<name>A0AC35UDQ0_9BILA</name>
<proteinExistence type="predicted"/>